<protein>
    <submittedName>
        <fullName evidence="2">Uncharacterized protein</fullName>
    </submittedName>
</protein>
<feature type="region of interest" description="Disordered" evidence="1">
    <location>
        <begin position="1"/>
        <end position="134"/>
    </location>
</feature>
<feature type="compositionally biased region" description="Polar residues" evidence="1">
    <location>
        <begin position="105"/>
        <end position="120"/>
    </location>
</feature>
<dbReference type="AlphaFoldDB" id="E4YFT0"/>
<sequence>MQSSSECDLNHDDSSKSIASSKPLKTVISHEQRHQLENLHNRSQNLPPTPSVGCPSIDDHWPDPSPPSWSTFYQTKTQPKSTPSACGPRLHKLESPNLKKERENPVQNTLQPNLSPQRNHWSVMGPPQSPTNYGAASYQPADHYGTYHFGHAYYGQGPQGYHPWCQPWPAPYPATAEPGSSTSYPMSTVFNPEGTNKMSVMTREDHWQMCQRENSLYSQMLSDQNRQKPN</sequence>
<reference evidence="2" key="1">
    <citation type="journal article" date="2010" name="Science">
        <title>Plasticity of animal genome architecture unmasked by rapid evolution of a pelagic tunicate.</title>
        <authorList>
            <person name="Denoeud F."/>
            <person name="Henriet S."/>
            <person name="Mungpakdee S."/>
            <person name="Aury J.M."/>
            <person name="Da Silva C."/>
            <person name="Brinkmann H."/>
            <person name="Mikhaleva J."/>
            <person name="Olsen L.C."/>
            <person name="Jubin C."/>
            <person name="Canestro C."/>
            <person name="Bouquet J.M."/>
            <person name="Danks G."/>
            <person name="Poulain J."/>
            <person name="Campsteijn C."/>
            <person name="Adamski M."/>
            <person name="Cross I."/>
            <person name="Yadetie F."/>
            <person name="Muffato M."/>
            <person name="Louis A."/>
            <person name="Butcher S."/>
            <person name="Tsagkogeorga G."/>
            <person name="Konrad A."/>
            <person name="Singh S."/>
            <person name="Jensen M.F."/>
            <person name="Cong E.H."/>
            <person name="Eikeseth-Otteraa H."/>
            <person name="Noel B."/>
            <person name="Anthouard V."/>
            <person name="Porcel B.M."/>
            <person name="Kachouri-Lafond R."/>
            <person name="Nishino A."/>
            <person name="Ugolini M."/>
            <person name="Chourrout P."/>
            <person name="Nishida H."/>
            <person name="Aasland R."/>
            <person name="Huzurbazar S."/>
            <person name="Westhof E."/>
            <person name="Delsuc F."/>
            <person name="Lehrach H."/>
            <person name="Reinhardt R."/>
            <person name="Weissenbach J."/>
            <person name="Roy S.W."/>
            <person name="Artiguenave F."/>
            <person name="Postlethwait J.H."/>
            <person name="Manak J.R."/>
            <person name="Thompson E.M."/>
            <person name="Jaillon O."/>
            <person name="Du Pasquier L."/>
            <person name="Boudinot P."/>
            <person name="Liberles D.A."/>
            <person name="Volff J.N."/>
            <person name="Philippe H."/>
            <person name="Lenhard B."/>
            <person name="Roest Crollius H."/>
            <person name="Wincker P."/>
            <person name="Chourrout D."/>
        </authorList>
    </citation>
    <scope>NUCLEOTIDE SEQUENCE [LARGE SCALE GENOMIC DNA]</scope>
</reference>
<evidence type="ECO:0000313" key="2">
    <source>
        <dbReference type="EMBL" id="CBY34354.1"/>
    </source>
</evidence>
<gene>
    <name evidence="2" type="ORF">GSOID_T00024374001</name>
</gene>
<accession>E4YFT0</accession>
<evidence type="ECO:0000256" key="1">
    <source>
        <dbReference type="SAM" id="MobiDB-lite"/>
    </source>
</evidence>
<feature type="compositionally biased region" description="Basic and acidic residues" evidence="1">
    <location>
        <begin position="91"/>
        <end position="104"/>
    </location>
</feature>
<dbReference type="Proteomes" id="UP000011014">
    <property type="component" value="Unassembled WGS sequence"/>
</dbReference>
<feature type="compositionally biased region" description="Polar residues" evidence="1">
    <location>
        <begin position="71"/>
        <end position="84"/>
    </location>
</feature>
<feature type="compositionally biased region" description="Basic and acidic residues" evidence="1">
    <location>
        <begin position="28"/>
        <end position="40"/>
    </location>
</feature>
<dbReference type="EMBL" id="FN654500">
    <property type="protein sequence ID" value="CBY34354.1"/>
    <property type="molecule type" value="Genomic_DNA"/>
</dbReference>
<organism evidence="2">
    <name type="scientific">Oikopleura dioica</name>
    <name type="common">Tunicate</name>
    <dbReference type="NCBI Taxonomy" id="34765"/>
    <lineage>
        <taxon>Eukaryota</taxon>
        <taxon>Metazoa</taxon>
        <taxon>Chordata</taxon>
        <taxon>Tunicata</taxon>
        <taxon>Appendicularia</taxon>
        <taxon>Copelata</taxon>
        <taxon>Oikopleuridae</taxon>
        <taxon>Oikopleura</taxon>
    </lineage>
</organism>
<name>E4YFT0_OIKDI</name>
<proteinExistence type="predicted"/>